<reference evidence="1" key="1">
    <citation type="submission" date="2018-05" db="EMBL/GenBank/DDBJ databases">
        <authorList>
            <person name="Lanie J.A."/>
            <person name="Ng W.-L."/>
            <person name="Kazmierczak K.M."/>
            <person name="Andrzejewski T.M."/>
            <person name="Davidsen T.M."/>
            <person name="Wayne K.J."/>
            <person name="Tettelin H."/>
            <person name="Glass J.I."/>
            <person name="Rusch D."/>
            <person name="Podicherti R."/>
            <person name="Tsui H.-C.T."/>
            <person name="Winkler M.E."/>
        </authorList>
    </citation>
    <scope>NUCLEOTIDE SEQUENCE</scope>
</reference>
<gene>
    <name evidence="1" type="ORF">METZ01_LOCUS123170</name>
</gene>
<accession>A0A381XZR6</accession>
<organism evidence="1">
    <name type="scientific">marine metagenome</name>
    <dbReference type="NCBI Taxonomy" id="408172"/>
    <lineage>
        <taxon>unclassified sequences</taxon>
        <taxon>metagenomes</taxon>
        <taxon>ecological metagenomes</taxon>
    </lineage>
</organism>
<protein>
    <recommendedName>
        <fullName evidence="2">Polysaccharide biosynthesis protein</fullName>
    </recommendedName>
</protein>
<evidence type="ECO:0008006" key="2">
    <source>
        <dbReference type="Google" id="ProtNLM"/>
    </source>
</evidence>
<name>A0A381XZR6_9ZZZZ</name>
<feature type="non-terminal residue" evidence="1">
    <location>
        <position position="111"/>
    </location>
</feature>
<dbReference type="AlphaFoldDB" id="A0A381XZR6"/>
<proteinExistence type="predicted"/>
<dbReference type="EMBL" id="UINC01016993">
    <property type="protein sequence ID" value="SVA70316.1"/>
    <property type="molecule type" value="Genomic_DNA"/>
</dbReference>
<sequence length="111" mass="13202">MLIFLAGGRIGNQIFQYVFLKTIQDNNEKIIVSGFEELKEVFEINDFINLNKDNRWIRFFLFRICRPVLYFLSNKRVISSITIKHETILNNYSRESTTFDSIQGIVKRITF</sequence>
<evidence type="ECO:0000313" key="1">
    <source>
        <dbReference type="EMBL" id="SVA70316.1"/>
    </source>
</evidence>